<evidence type="ECO:0000313" key="2">
    <source>
        <dbReference type="EMBL" id="KIM43929.1"/>
    </source>
</evidence>
<organism evidence="2 3">
    <name type="scientific">Hebeloma cylindrosporum</name>
    <dbReference type="NCBI Taxonomy" id="76867"/>
    <lineage>
        <taxon>Eukaryota</taxon>
        <taxon>Fungi</taxon>
        <taxon>Dikarya</taxon>
        <taxon>Basidiomycota</taxon>
        <taxon>Agaricomycotina</taxon>
        <taxon>Agaricomycetes</taxon>
        <taxon>Agaricomycetidae</taxon>
        <taxon>Agaricales</taxon>
        <taxon>Agaricineae</taxon>
        <taxon>Hymenogastraceae</taxon>
        <taxon>Hebeloma</taxon>
    </lineage>
</organism>
<dbReference type="InterPro" id="IPR004875">
    <property type="entry name" value="DDE_SF_endonuclease_dom"/>
</dbReference>
<evidence type="ECO:0000259" key="1">
    <source>
        <dbReference type="Pfam" id="PF03184"/>
    </source>
</evidence>
<dbReference type="STRING" id="686832.A0A0C3CIG3"/>
<dbReference type="GO" id="GO:0003676">
    <property type="term" value="F:nucleic acid binding"/>
    <property type="evidence" value="ECO:0007669"/>
    <property type="project" value="InterPro"/>
</dbReference>
<proteinExistence type="predicted"/>
<dbReference type="HOGENOM" id="CLU_013929_16_0_1"/>
<reference evidence="2 3" key="1">
    <citation type="submission" date="2014-04" db="EMBL/GenBank/DDBJ databases">
        <authorList>
            <consortium name="DOE Joint Genome Institute"/>
            <person name="Kuo A."/>
            <person name="Gay G."/>
            <person name="Dore J."/>
            <person name="Kohler A."/>
            <person name="Nagy L.G."/>
            <person name="Floudas D."/>
            <person name="Copeland A."/>
            <person name="Barry K.W."/>
            <person name="Cichocki N."/>
            <person name="Veneault-Fourrey C."/>
            <person name="LaButti K."/>
            <person name="Lindquist E.A."/>
            <person name="Lipzen A."/>
            <person name="Lundell T."/>
            <person name="Morin E."/>
            <person name="Murat C."/>
            <person name="Sun H."/>
            <person name="Tunlid A."/>
            <person name="Henrissat B."/>
            <person name="Grigoriev I.V."/>
            <person name="Hibbett D.S."/>
            <person name="Martin F."/>
            <person name="Nordberg H.P."/>
            <person name="Cantor M.N."/>
            <person name="Hua S.X."/>
        </authorList>
    </citation>
    <scope>NUCLEOTIDE SEQUENCE [LARGE SCALE GENOMIC DNA]</scope>
    <source>
        <strain evidence="3">h7</strain>
    </source>
</reference>
<dbReference type="Proteomes" id="UP000053424">
    <property type="component" value="Unassembled WGS sequence"/>
</dbReference>
<protein>
    <recommendedName>
        <fullName evidence="1">DDE-1 domain-containing protein</fullName>
    </recommendedName>
</protein>
<gene>
    <name evidence="2" type="ORF">M413DRAFT_68349</name>
</gene>
<feature type="non-terminal residue" evidence="2">
    <location>
        <position position="114"/>
    </location>
</feature>
<sequence length="114" mass="12957">MDEKGCQRGGGRKASSRKYFVPRARRPKYKQRSANLELVTIIECVCADGTNLKPGFVFQGKEFSPEWFDVDDDISVSMSENGWTDDFLCSEWFTHSFIPQATARNSSKKPILLV</sequence>
<dbReference type="Pfam" id="PF03184">
    <property type="entry name" value="DDE_1"/>
    <property type="match status" value="1"/>
</dbReference>
<feature type="domain" description="DDE-1" evidence="1">
    <location>
        <begin position="37"/>
        <end position="113"/>
    </location>
</feature>
<dbReference type="EMBL" id="KN831774">
    <property type="protein sequence ID" value="KIM43929.1"/>
    <property type="molecule type" value="Genomic_DNA"/>
</dbReference>
<name>A0A0C3CIG3_HEBCY</name>
<dbReference type="OrthoDB" id="3265672at2759"/>
<evidence type="ECO:0000313" key="3">
    <source>
        <dbReference type="Proteomes" id="UP000053424"/>
    </source>
</evidence>
<dbReference type="AlphaFoldDB" id="A0A0C3CIG3"/>
<reference evidence="3" key="2">
    <citation type="submission" date="2015-01" db="EMBL/GenBank/DDBJ databases">
        <title>Evolutionary Origins and Diversification of the Mycorrhizal Mutualists.</title>
        <authorList>
            <consortium name="DOE Joint Genome Institute"/>
            <consortium name="Mycorrhizal Genomics Consortium"/>
            <person name="Kohler A."/>
            <person name="Kuo A."/>
            <person name="Nagy L.G."/>
            <person name="Floudas D."/>
            <person name="Copeland A."/>
            <person name="Barry K.W."/>
            <person name="Cichocki N."/>
            <person name="Veneault-Fourrey C."/>
            <person name="LaButti K."/>
            <person name="Lindquist E.A."/>
            <person name="Lipzen A."/>
            <person name="Lundell T."/>
            <person name="Morin E."/>
            <person name="Murat C."/>
            <person name="Riley R."/>
            <person name="Ohm R."/>
            <person name="Sun H."/>
            <person name="Tunlid A."/>
            <person name="Henrissat B."/>
            <person name="Grigoriev I.V."/>
            <person name="Hibbett D.S."/>
            <person name="Martin F."/>
        </authorList>
    </citation>
    <scope>NUCLEOTIDE SEQUENCE [LARGE SCALE GENOMIC DNA]</scope>
    <source>
        <strain evidence="3">h7</strain>
    </source>
</reference>
<accession>A0A0C3CIG3</accession>
<keyword evidence="3" id="KW-1185">Reference proteome</keyword>